<proteinExistence type="predicted"/>
<comment type="caution">
    <text evidence="6">The sequence shown here is derived from an EMBL/GenBank/DDBJ whole genome shotgun (WGS) entry which is preliminary data.</text>
</comment>
<dbReference type="Pfam" id="PF01553">
    <property type="entry name" value="Acyltransferase"/>
    <property type="match status" value="1"/>
</dbReference>
<evidence type="ECO:0000256" key="2">
    <source>
        <dbReference type="ARBA" id="ARBA00022679"/>
    </source>
</evidence>
<keyword evidence="4" id="KW-0812">Transmembrane</keyword>
<dbReference type="GO" id="GO:0006654">
    <property type="term" value="P:phosphatidic acid biosynthetic process"/>
    <property type="evidence" value="ECO:0007669"/>
    <property type="project" value="TreeGrafter"/>
</dbReference>
<comment type="pathway">
    <text evidence="1">Lipid metabolism.</text>
</comment>
<dbReference type="CDD" id="cd07989">
    <property type="entry name" value="LPLAT_AGPAT-like"/>
    <property type="match status" value="1"/>
</dbReference>
<dbReference type="PANTHER" id="PTHR10434">
    <property type="entry name" value="1-ACYL-SN-GLYCEROL-3-PHOSPHATE ACYLTRANSFERASE"/>
    <property type="match status" value="1"/>
</dbReference>
<keyword evidence="4" id="KW-1133">Transmembrane helix</keyword>
<keyword evidence="7" id="KW-1185">Reference proteome</keyword>
<evidence type="ECO:0000256" key="3">
    <source>
        <dbReference type="ARBA" id="ARBA00023315"/>
    </source>
</evidence>
<sequence>MTLWLGLRSVVFMAGFFVVTGVIGIIAPLLSLLGKPRMTYKFLQQWGNINLFWLRVTCGIKGQVRGKENLDLSTPTIVLSNHQSTWETMYLLAKMPAMSWVIKQELLNLPLFGWGMQQSSPIAIDRKAGSSAMKQIQTNGKIRLDEGNWVCIFPEGTRVSPDKKVRFKLGGAKLAVHSGYPVLPVAHNAGECWPRNGLIKTPGTITVSIGPRIEVTGKTAEQVNAEVEAWITEERTKLPPVR</sequence>
<evidence type="ECO:0000256" key="4">
    <source>
        <dbReference type="SAM" id="Phobius"/>
    </source>
</evidence>
<keyword evidence="3 6" id="KW-0012">Acyltransferase</keyword>
<dbReference type="Proteomes" id="UP000245539">
    <property type="component" value="Unassembled WGS sequence"/>
</dbReference>
<dbReference type="SMART" id="SM00563">
    <property type="entry name" value="PlsC"/>
    <property type="match status" value="1"/>
</dbReference>
<feature type="domain" description="Phospholipid/glycerol acyltransferase" evidence="5">
    <location>
        <begin position="76"/>
        <end position="190"/>
    </location>
</feature>
<feature type="transmembrane region" description="Helical" evidence="4">
    <location>
        <begin position="12"/>
        <end position="33"/>
    </location>
</feature>
<dbReference type="EMBL" id="QGKM01000069">
    <property type="protein sequence ID" value="PWQ93079.1"/>
    <property type="molecule type" value="Genomic_DNA"/>
</dbReference>
<evidence type="ECO:0000313" key="7">
    <source>
        <dbReference type="Proteomes" id="UP000245539"/>
    </source>
</evidence>
<evidence type="ECO:0000313" key="6">
    <source>
        <dbReference type="EMBL" id="PWQ93079.1"/>
    </source>
</evidence>
<dbReference type="OrthoDB" id="9812274at2"/>
<dbReference type="GO" id="GO:0003841">
    <property type="term" value="F:1-acylglycerol-3-phosphate O-acyltransferase activity"/>
    <property type="evidence" value="ECO:0007669"/>
    <property type="project" value="TreeGrafter"/>
</dbReference>
<dbReference type="AlphaFoldDB" id="A0A317C475"/>
<evidence type="ECO:0000259" key="5">
    <source>
        <dbReference type="SMART" id="SM00563"/>
    </source>
</evidence>
<keyword evidence="4" id="KW-0472">Membrane</keyword>
<accession>A0A317C475</accession>
<reference evidence="6 7" key="1">
    <citation type="submission" date="2018-05" db="EMBL/GenBank/DDBJ databases">
        <title>Leucothrix arctica sp. nov., isolated from Arctic seawater.</title>
        <authorList>
            <person name="Choi A."/>
            <person name="Baek K."/>
        </authorList>
    </citation>
    <scope>NUCLEOTIDE SEQUENCE [LARGE SCALE GENOMIC DNA]</scope>
    <source>
        <strain evidence="6 7">JCM 18388</strain>
    </source>
</reference>
<dbReference type="InterPro" id="IPR002123">
    <property type="entry name" value="Plipid/glycerol_acylTrfase"/>
</dbReference>
<gene>
    <name evidence="6" type="ORF">DKW60_18220</name>
</gene>
<evidence type="ECO:0000256" key="1">
    <source>
        <dbReference type="ARBA" id="ARBA00005189"/>
    </source>
</evidence>
<name>A0A317C475_9GAMM</name>
<organism evidence="6 7">
    <name type="scientific">Leucothrix pacifica</name>
    <dbReference type="NCBI Taxonomy" id="1247513"/>
    <lineage>
        <taxon>Bacteria</taxon>
        <taxon>Pseudomonadati</taxon>
        <taxon>Pseudomonadota</taxon>
        <taxon>Gammaproteobacteria</taxon>
        <taxon>Thiotrichales</taxon>
        <taxon>Thiotrichaceae</taxon>
        <taxon>Leucothrix</taxon>
    </lineage>
</organism>
<keyword evidence="2 6" id="KW-0808">Transferase</keyword>
<dbReference type="PANTHER" id="PTHR10434:SF40">
    <property type="entry name" value="1-ACYL-SN-GLYCEROL-3-PHOSPHATE ACYLTRANSFERASE"/>
    <property type="match status" value="1"/>
</dbReference>
<dbReference type="SUPFAM" id="SSF69593">
    <property type="entry name" value="Glycerol-3-phosphate (1)-acyltransferase"/>
    <property type="match status" value="1"/>
</dbReference>
<protein>
    <submittedName>
        <fullName evidence="6">1-acyl-sn-glycerol-3-phosphate acyltransferase</fullName>
    </submittedName>
</protein>